<keyword evidence="3" id="KW-1185">Reference proteome</keyword>
<feature type="domain" description="RIN4 pathogenic type III effector avirulence factor Avr cleavage site" evidence="2">
    <location>
        <begin position="176"/>
        <end position="209"/>
    </location>
</feature>
<dbReference type="KEGG" id="dzi:111274288"/>
<evidence type="ECO:0000313" key="4">
    <source>
        <dbReference type="RefSeq" id="XP_022714617.1"/>
    </source>
</evidence>
<sequence>MDLLHIYILSHVPKIGDWDNHNLPYTTYFENARKENGAIRMNINDSEENLEAFMYMRGGHLESNCDFEPVRVPLAADSNKSILADKNQPDGQSGQNATNRNGSYDHQMSARSHRRMASESGSEKSNSDYSHLQSNYRGANSSQKKGPASGSSFSSSVPIQSQRSSSNQFDGNKHQRTTSIPKFGEWDENDPTSGEGFTVIFNKVKQEKQAPFSNFLIAPPQPSNYSDCHQNKRQSPSRCSKICCCLFSRGSCWEY</sequence>
<dbReference type="Proteomes" id="UP000515121">
    <property type="component" value="Unplaced"/>
</dbReference>
<feature type="compositionally biased region" description="Polar residues" evidence="1">
    <location>
        <begin position="89"/>
        <end position="110"/>
    </location>
</feature>
<dbReference type="GO" id="GO:0005886">
    <property type="term" value="C:plasma membrane"/>
    <property type="evidence" value="ECO:0007669"/>
    <property type="project" value="TreeGrafter"/>
</dbReference>
<dbReference type="RefSeq" id="XP_022714617.1">
    <property type="nucleotide sequence ID" value="XM_022858882.1"/>
</dbReference>
<evidence type="ECO:0000259" key="2">
    <source>
        <dbReference type="Pfam" id="PF05627"/>
    </source>
</evidence>
<dbReference type="PANTHER" id="PTHR33159:SF49">
    <property type="entry name" value="RPM1-INTERACTING PROTEIN 4"/>
    <property type="match status" value="1"/>
</dbReference>
<reference evidence="4" key="1">
    <citation type="submission" date="2025-08" db="UniProtKB">
        <authorList>
            <consortium name="RefSeq"/>
        </authorList>
    </citation>
    <scope>IDENTIFICATION</scope>
    <source>
        <tissue evidence="4">Fruit stalk</tissue>
    </source>
</reference>
<accession>A0A6P5WF37</accession>
<dbReference type="PANTHER" id="PTHR33159">
    <property type="entry name" value="RPM1-INTERACTING PROTEIN 4 (RIN4) FAMILY PROTEIN"/>
    <property type="match status" value="1"/>
</dbReference>
<gene>
    <name evidence="4" type="primary">LOC111274288</name>
</gene>
<name>A0A6P5WF37_DURZI</name>
<dbReference type="GeneID" id="111274288"/>
<dbReference type="AlphaFoldDB" id="A0A6P5WF37"/>
<protein>
    <submittedName>
        <fullName evidence="4">RPM1-interacting protein 4-like</fullName>
    </submittedName>
</protein>
<feature type="domain" description="RIN4 pathogenic type III effector avirulence factor Avr cleavage site" evidence="2">
    <location>
        <begin position="10"/>
        <end position="35"/>
    </location>
</feature>
<feature type="compositionally biased region" description="Low complexity" evidence="1">
    <location>
        <begin position="149"/>
        <end position="166"/>
    </location>
</feature>
<dbReference type="Pfam" id="PF05627">
    <property type="entry name" value="AvrRpt-cleavage"/>
    <property type="match status" value="2"/>
</dbReference>
<organism evidence="3 4">
    <name type="scientific">Durio zibethinus</name>
    <name type="common">Durian</name>
    <dbReference type="NCBI Taxonomy" id="66656"/>
    <lineage>
        <taxon>Eukaryota</taxon>
        <taxon>Viridiplantae</taxon>
        <taxon>Streptophyta</taxon>
        <taxon>Embryophyta</taxon>
        <taxon>Tracheophyta</taxon>
        <taxon>Spermatophyta</taxon>
        <taxon>Magnoliopsida</taxon>
        <taxon>eudicotyledons</taxon>
        <taxon>Gunneridae</taxon>
        <taxon>Pentapetalae</taxon>
        <taxon>rosids</taxon>
        <taxon>malvids</taxon>
        <taxon>Malvales</taxon>
        <taxon>Malvaceae</taxon>
        <taxon>Helicteroideae</taxon>
        <taxon>Durio</taxon>
    </lineage>
</organism>
<proteinExistence type="predicted"/>
<evidence type="ECO:0000256" key="1">
    <source>
        <dbReference type="SAM" id="MobiDB-lite"/>
    </source>
</evidence>
<feature type="compositionally biased region" description="Polar residues" evidence="1">
    <location>
        <begin position="127"/>
        <end position="144"/>
    </location>
</feature>
<dbReference type="OrthoDB" id="765662at2759"/>
<dbReference type="InterPro" id="IPR040387">
    <property type="entry name" value="RIN4/NOI4"/>
</dbReference>
<feature type="region of interest" description="Disordered" evidence="1">
    <location>
        <begin position="83"/>
        <end position="191"/>
    </location>
</feature>
<dbReference type="InterPro" id="IPR008700">
    <property type="entry name" value="TypeIII_avirulence_cleave"/>
</dbReference>
<evidence type="ECO:0000313" key="3">
    <source>
        <dbReference type="Proteomes" id="UP000515121"/>
    </source>
</evidence>